<evidence type="ECO:0000313" key="2">
    <source>
        <dbReference type="EMBL" id="PPR89675.1"/>
    </source>
</evidence>
<name>A0A2P5WF20_GOSBA</name>
<feature type="region of interest" description="Disordered" evidence="1">
    <location>
        <begin position="61"/>
        <end position="91"/>
    </location>
</feature>
<dbReference type="AlphaFoldDB" id="A0A2P5WF20"/>
<feature type="compositionally biased region" description="Low complexity" evidence="1">
    <location>
        <begin position="124"/>
        <end position="141"/>
    </location>
</feature>
<feature type="compositionally biased region" description="Polar residues" evidence="1">
    <location>
        <begin position="143"/>
        <end position="155"/>
    </location>
</feature>
<feature type="region of interest" description="Disordered" evidence="1">
    <location>
        <begin position="113"/>
        <end position="174"/>
    </location>
</feature>
<accession>A0A2P5WF20</accession>
<reference evidence="2 3" key="1">
    <citation type="submission" date="2015-01" db="EMBL/GenBank/DDBJ databases">
        <title>Genome of allotetraploid Gossypium barbadense reveals genomic plasticity and fiber elongation in cotton evolution.</title>
        <authorList>
            <person name="Chen X."/>
            <person name="Liu X."/>
            <person name="Zhao B."/>
            <person name="Zheng H."/>
            <person name="Hu Y."/>
            <person name="Lu G."/>
            <person name="Yang C."/>
            <person name="Chen J."/>
            <person name="Shan C."/>
            <person name="Zhang L."/>
            <person name="Zhou Y."/>
            <person name="Wang L."/>
            <person name="Guo W."/>
            <person name="Bai Y."/>
            <person name="Ruan J."/>
            <person name="Shangguan X."/>
            <person name="Mao Y."/>
            <person name="Jiang J."/>
            <person name="Zhu Y."/>
            <person name="Lei J."/>
            <person name="Kang H."/>
            <person name="Chen S."/>
            <person name="He X."/>
            <person name="Wang R."/>
            <person name="Wang Y."/>
            <person name="Chen J."/>
            <person name="Wang L."/>
            <person name="Yu S."/>
            <person name="Wang B."/>
            <person name="Wei J."/>
            <person name="Song S."/>
            <person name="Lu X."/>
            <person name="Gao Z."/>
            <person name="Gu W."/>
            <person name="Deng X."/>
            <person name="Ma D."/>
            <person name="Wang S."/>
            <person name="Liang W."/>
            <person name="Fang L."/>
            <person name="Cai C."/>
            <person name="Zhu X."/>
            <person name="Zhou B."/>
            <person name="Zhang Y."/>
            <person name="Chen Z."/>
            <person name="Xu S."/>
            <person name="Zhu R."/>
            <person name="Wang S."/>
            <person name="Zhang T."/>
            <person name="Zhao G."/>
        </authorList>
    </citation>
    <scope>NUCLEOTIDE SEQUENCE [LARGE SCALE GENOMIC DNA]</scope>
    <source>
        <strain evidence="3">cv. Xinhai21</strain>
        <tissue evidence="2">Leaf</tissue>
    </source>
</reference>
<organism evidence="2 3">
    <name type="scientific">Gossypium barbadense</name>
    <name type="common">Sea Island cotton</name>
    <name type="synonym">Hibiscus barbadensis</name>
    <dbReference type="NCBI Taxonomy" id="3634"/>
    <lineage>
        <taxon>Eukaryota</taxon>
        <taxon>Viridiplantae</taxon>
        <taxon>Streptophyta</taxon>
        <taxon>Embryophyta</taxon>
        <taxon>Tracheophyta</taxon>
        <taxon>Spermatophyta</taxon>
        <taxon>Magnoliopsida</taxon>
        <taxon>eudicotyledons</taxon>
        <taxon>Gunneridae</taxon>
        <taxon>Pentapetalae</taxon>
        <taxon>rosids</taxon>
        <taxon>malvids</taxon>
        <taxon>Malvales</taxon>
        <taxon>Malvaceae</taxon>
        <taxon>Malvoideae</taxon>
        <taxon>Gossypium</taxon>
    </lineage>
</organism>
<evidence type="ECO:0000313" key="3">
    <source>
        <dbReference type="Proteomes" id="UP000239757"/>
    </source>
</evidence>
<evidence type="ECO:0000256" key="1">
    <source>
        <dbReference type="SAM" id="MobiDB-lite"/>
    </source>
</evidence>
<sequence>MASVPPAANPFLVSIRAPAVGQFEEGNPYMRRPSIGNQVRPTRPSVGPHCFGTYHADEPIFGGPNSAPGGHHGQPLLFNSQQSNADPDPVISTSVSLVTTSVSCSTVLRIESNDTGWSLPPSVPVSSNAQSSSSPIAQPHSVPASTNAQDTSPAVDTTRLATPPVLPVGKIGEC</sequence>
<protein>
    <submittedName>
        <fullName evidence="2">Uncharacterized protein</fullName>
    </submittedName>
</protein>
<proteinExistence type="predicted"/>
<dbReference type="Proteomes" id="UP000239757">
    <property type="component" value="Unassembled WGS sequence"/>
</dbReference>
<gene>
    <name evidence="2" type="ORF">GOBAR_AA31014</name>
</gene>
<dbReference type="EMBL" id="KZ667864">
    <property type="protein sequence ID" value="PPR89675.1"/>
    <property type="molecule type" value="Genomic_DNA"/>
</dbReference>